<feature type="compositionally biased region" description="Acidic residues" evidence="1">
    <location>
        <begin position="131"/>
        <end position="140"/>
    </location>
</feature>
<feature type="region of interest" description="Disordered" evidence="1">
    <location>
        <begin position="127"/>
        <end position="167"/>
    </location>
</feature>
<evidence type="ECO:0000313" key="2">
    <source>
        <dbReference type="EMBL" id="NKZ05231.1"/>
    </source>
</evidence>
<dbReference type="Proteomes" id="UP000579250">
    <property type="component" value="Unassembled WGS sequence"/>
</dbReference>
<proteinExistence type="predicted"/>
<accession>A0A846YYU2</accession>
<feature type="compositionally biased region" description="Basic and acidic residues" evidence="1">
    <location>
        <begin position="156"/>
        <end position="167"/>
    </location>
</feature>
<name>A0A846YYU2_9ACTN</name>
<keyword evidence="3" id="KW-1185">Reference proteome</keyword>
<gene>
    <name evidence="2" type="ORF">HGB48_15965</name>
</gene>
<dbReference type="AlphaFoldDB" id="A0A846YYU2"/>
<protein>
    <submittedName>
        <fullName evidence="2">Uncharacterized protein</fullName>
    </submittedName>
</protein>
<sequence length="167" mass="17842">MSFGEISCGSAATGLEQHVCMGLNACRDFDVDQGAPMAGAGYCATVRHVCHGEGNCRGQGGCGYAGSDEQQWRPGEQACRYNGSCAVPINISRVFSAGPMKGKSVWKQARRLMEDRMYRAGLAFGPAPDEGIPDEMIPDYDIDREKIPPPKTPSGKARDGGKKQPGK</sequence>
<dbReference type="RefSeq" id="WP_168444662.1">
    <property type="nucleotide sequence ID" value="NZ_JAAXPI010000019.1"/>
</dbReference>
<dbReference type="EMBL" id="JAAXPI010000019">
    <property type="protein sequence ID" value="NKZ05231.1"/>
    <property type="molecule type" value="Genomic_DNA"/>
</dbReference>
<organism evidence="2 3">
    <name type="scientific">Actinomadura latina</name>
    <dbReference type="NCBI Taxonomy" id="163603"/>
    <lineage>
        <taxon>Bacteria</taxon>
        <taxon>Bacillati</taxon>
        <taxon>Actinomycetota</taxon>
        <taxon>Actinomycetes</taxon>
        <taxon>Streptosporangiales</taxon>
        <taxon>Thermomonosporaceae</taxon>
        <taxon>Actinomadura</taxon>
    </lineage>
</organism>
<evidence type="ECO:0000313" key="3">
    <source>
        <dbReference type="Proteomes" id="UP000579250"/>
    </source>
</evidence>
<reference evidence="2 3" key="1">
    <citation type="submission" date="2020-04" db="EMBL/GenBank/DDBJ databases">
        <title>MicrobeNet Type strains.</title>
        <authorList>
            <person name="Nicholson A.C."/>
        </authorList>
    </citation>
    <scope>NUCLEOTIDE SEQUENCE [LARGE SCALE GENOMIC DNA]</scope>
    <source>
        <strain evidence="2 3">ATCC BAA-277</strain>
    </source>
</reference>
<evidence type="ECO:0000256" key="1">
    <source>
        <dbReference type="SAM" id="MobiDB-lite"/>
    </source>
</evidence>
<comment type="caution">
    <text evidence="2">The sequence shown here is derived from an EMBL/GenBank/DDBJ whole genome shotgun (WGS) entry which is preliminary data.</text>
</comment>